<feature type="chain" id="PRO_5041384940" evidence="3">
    <location>
        <begin position="21"/>
        <end position="338"/>
    </location>
</feature>
<evidence type="ECO:0000256" key="3">
    <source>
        <dbReference type="SAM" id="SignalP"/>
    </source>
</evidence>
<feature type="region of interest" description="Disordered" evidence="1">
    <location>
        <begin position="299"/>
        <end position="338"/>
    </location>
</feature>
<feature type="non-terminal residue" evidence="4">
    <location>
        <position position="1"/>
    </location>
</feature>
<keyword evidence="2" id="KW-1133">Transmembrane helix</keyword>
<evidence type="ECO:0000313" key="5">
    <source>
        <dbReference type="Proteomes" id="UP001177023"/>
    </source>
</evidence>
<keyword evidence="2" id="KW-0472">Membrane</keyword>
<proteinExistence type="predicted"/>
<keyword evidence="2" id="KW-0812">Transmembrane</keyword>
<feature type="signal peptide" evidence="3">
    <location>
        <begin position="1"/>
        <end position="20"/>
    </location>
</feature>
<dbReference type="AlphaFoldDB" id="A0AA36CXT8"/>
<organism evidence="4 5">
    <name type="scientific">Mesorhabditis spiculigera</name>
    <dbReference type="NCBI Taxonomy" id="96644"/>
    <lineage>
        <taxon>Eukaryota</taxon>
        <taxon>Metazoa</taxon>
        <taxon>Ecdysozoa</taxon>
        <taxon>Nematoda</taxon>
        <taxon>Chromadorea</taxon>
        <taxon>Rhabditida</taxon>
        <taxon>Rhabditina</taxon>
        <taxon>Rhabditomorpha</taxon>
        <taxon>Rhabditoidea</taxon>
        <taxon>Rhabditidae</taxon>
        <taxon>Mesorhabditinae</taxon>
        <taxon>Mesorhabditis</taxon>
    </lineage>
</organism>
<keyword evidence="3" id="KW-0732">Signal</keyword>
<feature type="transmembrane region" description="Helical" evidence="2">
    <location>
        <begin position="266"/>
        <end position="292"/>
    </location>
</feature>
<keyword evidence="5" id="KW-1185">Reference proteome</keyword>
<comment type="caution">
    <text evidence="4">The sequence shown here is derived from an EMBL/GenBank/DDBJ whole genome shotgun (WGS) entry which is preliminary data.</text>
</comment>
<accession>A0AA36CXT8</accession>
<gene>
    <name evidence="4" type="ORF">MSPICULIGERA_LOCUS15220</name>
</gene>
<evidence type="ECO:0000313" key="4">
    <source>
        <dbReference type="EMBL" id="CAJ0576939.1"/>
    </source>
</evidence>
<dbReference type="Proteomes" id="UP001177023">
    <property type="component" value="Unassembled WGS sequence"/>
</dbReference>
<protein>
    <submittedName>
        <fullName evidence="4">Uncharacterized protein</fullName>
    </submittedName>
</protein>
<evidence type="ECO:0000256" key="1">
    <source>
        <dbReference type="SAM" id="MobiDB-lite"/>
    </source>
</evidence>
<feature type="compositionally biased region" description="Basic and acidic residues" evidence="1">
    <location>
        <begin position="317"/>
        <end position="332"/>
    </location>
</feature>
<reference evidence="4" key="1">
    <citation type="submission" date="2023-06" db="EMBL/GenBank/DDBJ databases">
        <authorList>
            <person name="Delattre M."/>
        </authorList>
    </citation>
    <scope>NUCLEOTIDE SEQUENCE</scope>
    <source>
        <strain evidence="4">AF72</strain>
    </source>
</reference>
<sequence length="338" mass="37221">MPSLVQLLGLLIFGVFRADSEEVHCWEGFASCLGKGNKTFCVNPESLADYSYQKCAFKDCQDDTAPIMIHEKTTCIPMERLDQGGMLPGDWKFTVCPKGHMNCGVHEPICVEAFSPLSRTAPLHTYNDRTAECTVEGCPPGHHPCKHSAKGLKQICIPYWHIQSVGEDNQCRLVDPNKIPHLKPTEDCAGRKDTVACWAGDDYACLPFERLASISLDNDNKTICQFAQCPNDGEIPCAAECHKIEDVQGVKPDGECEYRSMRRGTIIMIVSCSIIGTITVIGLVALIVRAYLTRNQKTKTGDKTGSIASAKLEPGAEDEKQPFMPSKNEKANNIKPQV</sequence>
<dbReference type="EMBL" id="CATQJA010002647">
    <property type="protein sequence ID" value="CAJ0576939.1"/>
    <property type="molecule type" value="Genomic_DNA"/>
</dbReference>
<name>A0AA36CXT8_9BILA</name>
<evidence type="ECO:0000256" key="2">
    <source>
        <dbReference type="SAM" id="Phobius"/>
    </source>
</evidence>